<dbReference type="STRING" id="1581680.BN1209_0211"/>
<proteinExistence type="inferred from homology"/>
<evidence type="ECO:0000256" key="8">
    <source>
        <dbReference type="ARBA" id="ARBA00023010"/>
    </source>
</evidence>
<dbReference type="PANTHER" id="PTHR33162:SF1">
    <property type="entry name" value="SEC-INDEPENDENT PROTEIN TRANSLOCASE PROTEIN TATA, CHLOROPLASTIC"/>
    <property type="match status" value="1"/>
</dbReference>
<keyword evidence="14" id="KW-1185">Reference proteome</keyword>
<feature type="transmembrane region" description="Helical" evidence="12">
    <location>
        <begin position="6"/>
        <end position="22"/>
    </location>
</feature>
<comment type="subunit">
    <text evidence="10">The Tat system comprises two distinct complexes: a TatABC complex, containing multiple copies of TatA, TatB and TatC subunits, and a separate TatA complex, containing only TatA subunits. Substrates initially bind to the TatABC complex, which probably triggers association of the separate TatA complex to form the active translocon.</text>
</comment>
<comment type="similarity">
    <text evidence="10">Belongs to the TatB family.</text>
</comment>
<dbReference type="OrthoDB" id="9816005at2"/>
<dbReference type="Proteomes" id="UP000056322">
    <property type="component" value="Chromosome 1"/>
</dbReference>
<dbReference type="InterPro" id="IPR018448">
    <property type="entry name" value="TatB"/>
</dbReference>
<dbReference type="HAMAP" id="MF_00237">
    <property type="entry name" value="TatB"/>
    <property type="match status" value="1"/>
</dbReference>
<keyword evidence="5 10" id="KW-0812">Transmembrane</keyword>
<keyword evidence="6 10" id="KW-0653">Protein transport</keyword>
<comment type="function">
    <text evidence="10">Part of the twin-arginine translocation (Tat) system that transports large folded proteins containing a characteristic twin-arginine motif in their signal peptide across membranes. Together with TatC, TatB is part of a receptor directly interacting with Tat signal peptides. TatB may form an oligomeric binding site that transiently accommodates folded Tat precursor proteins before their translocation.</text>
</comment>
<keyword evidence="3 10" id="KW-1003">Cell membrane</keyword>
<feature type="region of interest" description="Disordered" evidence="11">
    <location>
        <begin position="76"/>
        <end position="112"/>
    </location>
</feature>
<evidence type="ECO:0000256" key="1">
    <source>
        <dbReference type="ARBA" id="ARBA00004167"/>
    </source>
</evidence>
<dbReference type="Gene3D" id="1.20.5.3310">
    <property type="match status" value="1"/>
</dbReference>
<dbReference type="EMBL" id="LN794158">
    <property type="protein sequence ID" value="CEN55265.1"/>
    <property type="molecule type" value="Genomic_DNA"/>
</dbReference>
<evidence type="ECO:0000256" key="6">
    <source>
        <dbReference type="ARBA" id="ARBA00022927"/>
    </source>
</evidence>
<dbReference type="NCBIfam" id="TIGR01410">
    <property type="entry name" value="tatB"/>
    <property type="match status" value="1"/>
</dbReference>
<keyword evidence="9 10" id="KW-0472">Membrane</keyword>
<keyword evidence="8 10" id="KW-0811">Translocation</keyword>
<evidence type="ECO:0000256" key="5">
    <source>
        <dbReference type="ARBA" id="ARBA00022692"/>
    </source>
</evidence>
<evidence type="ECO:0000256" key="10">
    <source>
        <dbReference type="HAMAP-Rule" id="MF_00237"/>
    </source>
</evidence>
<evidence type="ECO:0000256" key="2">
    <source>
        <dbReference type="ARBA" id="ARBA00022448"/>
    </source>
</evidence>
<organism evidence="13 14">
    <name type="scientific">Candidatus Methylopumilus turicensis</name>
    <dbReference type="NCBI Taxonomy" id="1581680"/>
    <lineage>
        <taxon>Bacteria</taxon>
        <taxon>Pseudomonadati</taxon>
        <taxon>Pseudomonadota</taxon>
        <taxon>Betaproteobacteria</taxon>
        <taxon>Nitrosomonadales</taxon>
        <taxon>Methylophilaceae</taxon>
        <taxon>Candidatus Methylopumilus</taxon>
    </lineage>
</organism>
<comment type="subcellular location">
    <subcellularLocation>
        <location evidence="10">Cell membrane</location>
        <topology evidence="10">Single-pass membrane protein</topology>
    </subcellularLocation>
    <subcellularLocation>
        <location evidence="1">Membrane</location>
        <topology evidence="1">Single-pass membrane protein</topology>
    </subcellularLocation>
</comment>
<dbReference type="InterPro" id="IPR003369">
    <property type="entry name" value="TatA/B/E"/>
</dbReference>
<name>A0A0B7IXN2_9PROT</name>
<accession>A0A0B7IXN2</accession>
<protein>
    <recommendedName>
        <fullName evidence="10">Sec-independent protein translocase protein TatB</fullName>
    </recommendedName>
</protein>
<evidence type="ECO:0000256" key="3">
    <source>
        <dbReference type="ARBA" id="ARBA00022475"/>
    </source>
</evidence>
<evidence type="ECO:0000313" key="14">
    <source>
        <dbReference type="Proteomes" id="UP000056322"/>
    </source>
</evidence>
<dbReference type="GO" id="GO:0008320">
    <property type="term" value="F:protein transmembrane transporter activity"/>
    <property type="evidence" value="ECO:0007669"/>
    <property type="project" value="UniProtKB-UniRule"/>
</dbReference>
<gene>
    <name evidence="10 13" type="primary">tatB</name>
    <name evidence="13" type="ORF">BN1209_0211</name>
</gene>
<evidence type="ECO:0000256" key="7">
    <source>
        <dbReference type="ARBA" id="ARBA00022989"/>
    </source>
</evidence>
<dbReference type="GO" id="GO:0033281">
    <property type="term" value="C:TAT protein transport complex"/>
    <property type="evidence" value="ECO:0007669"/>
    <property type="project" value="UniProtKB-UniRule"/>
</dbReference>
<dbReference type="PANTHER" id="PTHR33162">
    <property type="entry name" value="SEC-INDEPENDENT PROTEIN TRANSLOCASE PROTEIN TATA, CHLOROPLASTIC"/>
    <property type="match status" value="1"/>
</dbReference>
<dbReference type="HOGENOM" id="CLU_086034_1_1_4"/>
<dbReference type="PRINTS" id="PR01506">
    <property type="entry name" value="TATBPROTEIN"/>
</dbReference>
<reference evidence="14" key="1">
    <citation type="submission" date="2014-12" db="EMBL/GenBank/DDBJ databases">
        <authorList>
            <person name="Salcher M.M."/>
        </authorList>
    </citation>
    <scope>NUCLEOTIDE SEQUENCE [LARGE SCALE GENOMIC DNA]</scope>
    <source>
        <strain evidence="14">MMS-10A-171</strain>
    </source>
</reference>
<keyword evidence="2 10" id="KW-0813">Transport</keyword>
<dbReference type="RefSeq" id="WP_082048357.1">
    <property type="nucleotide sequence ID" value="NZ_LN794158.1"/>
</dbReference>
<evidence type="ECO:0000256" key="12">
    <source>
        <dbReference type="SAM" id="Phobius"/>
    </source>
</evidence>
<keyword evidence="7 10" id="KW-1133">Transmembrane helix</keyword>
<evidence type="ECO:0000256" key="11">
    <source>
        <dbReference type="SAM" id="MobiDB-lite"/>
    </source>
</evidence>
<evidence type="ECO:0000313" key="13">
    <source>
        <dbReference type="EMBL" id="CEN55265.1"/>
    </source>
</evidence>
<dbReference type="KEGG" id="mbac:BN1209_0211"/>
<evidence type="ECO:0000256" key="9">
    <source>
        <dbReference type="ARBA" id="ARBA00023136"/>
    </source>
</evidence>
<dbReference type="Pfam" id="PF02416">
    <property type="entry name" value="TatA_B_E"/>
    <property type="match status" value="1"/>
</dbReference>
<evidence type="ECO:0000256" key="4">
    <source>
        <dbReference type="ARBA" id="ARBA00022519"/>
    </source>
</evidence>
<dbReference type="GO" id="GO:0043953">
    <property type="term" value="P:protein transport by the Tat complex"/>
    <property type="evidence" value="ECO:0007669"/>
    <property type="project" value="UniProtKB-UniRule"/>
</dbReference>
<dbReference type="AlphaFoldDB" id="A0A0B7IXN2"/>
<keyword evidence="4" id="KW-0997">Cell inner membrane</keyword>
<sequence>MFDVGFSELVLIAVVAMIVIGPERLPKVARTAGALLGRMQRYVANVKSEVEREMQFEDLKKLQQEIQAQSRELENSILAPTASDASPAQSELPLQDQKAAITPQSIIPPKIE</sequence>